<comment type="caution">
    <text evidence="2">The sequence shown here is derived from an EMBL/GenBank/DDBJ whole genome shotgun (WGS) entry which is preliminary data.</text>
</comment>
<reference evidence="2 3" key="1">
    <citation type="submission" date="2024-07" db="EMBL/GenBank/DDBJ databases">
        <title>Section-level genome sequencing and comparative genomics of Aspergillus sections Usti and Cavernicolus.</title>
        <authorList>
            <consortium name="Lawrence Berkeley National Laboratory"/>
            <person name="Nybo J.L."/>
            <person name="Vesth T.C."/>
            <person name="Theobald S."/>
            <person name="Frisvad J.C."/>
            <person name="Larsen T.O."/>
            <person name="Kjaerboelling I."/>
            <person name="Rothschild-Mancinelli K."/>
            <person name="Lyhne E.K."/>
            <person name="Kogle M.E."/>
            <person name="Barry K."/>
            <person name="Clum A."/>
            <person name="Na H."/>
            <person name="Ledsgaard L."/>
            <person name="Lin J."/>
            <person name="Lipzen A."/>
            <person name="Kuo A."/>
            <person name="Riley R."/>
            <person name="Mondo S."/>
            <person name="Labutti K."/>
            <person name="Haridas S."/>
            <person name="Pangalinan J."/>
            <person name="Salamov A.A."/>
            <person name="Simmons B.A."/>
            <person name="Magnuson J.K."/>
            <person name="Chen J."/>
            <person name="Drula E."/>
            <person name="Henrissat B."/>
            <person name="Wiebenga A."/>
            <person name="Lubbers R.J."/>
            <person name="Gomes A.C."/>
            <person name="Makela M.R."/>
            <person name="Stajich J."/>
            <person name="Grigoriev I.V."/>
            <person name="Mortensen U.H."/>
            <person name="De Vries R.P."/>
            <person name="Baker S.E."/>
            <person name="Andersen M.R."/>
        </authorList>
    </citation>
    <scope>NUCLEOTIDE SEQUENCE [LARGE SCALE GENOMIC DNA]</scope>
    <source>
        <strain evidence="2 3">CBS 123904</strain>
    </source>
</reference>
<keyword evidence="1" id="KW-1133">Transmembrane helix</keyword>
<evidence type="ECO:0000313" key="3">
    <source>
        <dbReference type="Proteomes" id="UP001610446"/>
    </source>
</evidence>
<keyword evidence="3" id="KW-1185">Reference proteome</keyword>
<organism evidence="2 3">
    <name type="scientific">Aspergillus pseudoustus</name>
    <dbReference type="NCBI Taxonomy" id="1810923"/>
    <lineage>
        <taxon>Eukaryota</taxon>
        <taxon>Fungi</taxon>
        <taxon>Dikarya</taxon>
        <taxon>Ascomycota</taxon>
        <taxon>Pezizomycotina</taxon>
        <taxon>Eurotiomycetes</taxon>
        <taxon>Eurotiomycetidae</taxon>
        <taxon>Eurotiales</taxon>
        <taxon>Aspergillaceae</taxon>
        <taxon>Aspergillus</taxon>
        <taxon>Aspergillus subgen. Nidulantes</taxon>
    </lineage>
</organism>
<keyword evidence="1" id="KW-0472">Membrane</keyword>
<evidence type="ECO:0000256" key="1">
    <source>
        <dbReference type="SAM" id="Phobius"/>
    </source>
</evidence>
<evidence type="ECO:0000313" key="2">
    <source>
        <dbReference type="EMBL" id="KAL2852109.1"/>
    </source>
</evidence>
<accession>A0ABR4KIM2</accession>
<dbReference type="EMBL" id="JBFXLU010000026">
    <property type="protein sequence ID" value="KAL2852109.1"/>
    <property type="molecule type" value="Genomic_DNA"/>
</dbReference>
<feature type="transmembrane region" description="Helical" evidence="1">
    <location>
        <begin position="12"/>
        <end position="32"/>
    </location>
</feature>
<keyword evidence="1" id="KW-0812">Transmembrane</keyword>
<gene>
    <name evidence="2" type="ORF">BJY01DRAFT_208493</name>
</gene>
<sequence length="80" mass="8890">MYMNANHIVCHGAIISLFACGLIQSIMDGAFVNKDMREQRVYPGVNIMDPRGHVDILRTQGTWLRTSNRKPSSPSLGSQS</sequence>
<protein>
    <submittedName>
        <fullName evidence="2">Uncharacterized protein</fullName>
    </submittedName>
</protein>
<name>A0ABR4KIM2_9EURO</name>
<proteinExistence type="predicted"/>
<dbReference type="Proteomes" id="UP001610446">
    <property type="component" value="Unassembled WGS sequence"/>
</dbReference>